<organism evidence="2 3">
    <name type="scientific">Candidatus Scybalocola faecigallinarum</name>
    <dbReference type="NCBI Taxonomy" id="2840941"/>
    <lineage>
        <taxon>Bacteria</taxon>
        <taxon>Bacillati</taxon>
        <taxon>Bacillota</taxon>
        <taxon>Clostridia</taxon>
        <taxon>Lachnospirales</taxon>
        <taxon>Lachnospiraceae</taxon>
        <taxon>Lachnospiraceae incertae sedis</taxon>
        <taxon>Candidatus Scybalocola (ex Gilroy et al. 2021)</taxon>
    </lineage>
</organism>
<dbReference type="EMBL" id="DVIT01000027">
    <property type="protein sequence ID" value="HIS47419.1"/>
    <property type="molecule type" value="Genomic_DNA"/>
</dbReference>
<name>A0A9D1F4R0_9FIRM</name>
<sequence>MEGIFSWVRNVVIFVLVLSLIEEILPDEDYRKYIRAVAGMVFILVVFSPLLELFNVRGSVDYFFQWESFKTAFSGSDLADGGNFDGDALEQERQALVLNEYEAALKEQIRVLVENQGYGVKEVGISVEDNEDSENFGAVKAIVVCLHPEADGIGSGDAGLSEDAGRSEKTITAVEPVVIGSDSDGENVADREKAAVSMVPATGEKYVDLRRLLSENYGVHMNYISIVFEGGDRFE</sequence>
<reference evidence="2" key="2">
    <citation type="journal article" date="2021" name="PeerJ">
        <title>Extensive microbial diversity within the chicken gut microbiome revealed by metagenomics and culture.</title>
        <authorList>
            <person name="Gilroy R."/>
            <person name="Ravi A."/>
            <person name="Getino M."/>
            <person name="Pursley I."/>
            <person name="Horton D.L."/>
            <person name="Alikhan N.F."/>
            <person name="Baker D."/>
            <person name="Gharbi K."/>
            <person name="Hall N."/>
            <person name="Watson M."/>
            <person name="Adriaenssens E.M."/>
            <person name="Foster-Nyarko E."/>
            <person name="Jarju S."/>
            <person name="Secka A."/>
            <person name="Antonio M."/>
            <person name="Oren A."/>
            <person name="Chaudhuri R.R."/>
            <person name="La Ragione R."/>
            <person name="Hildebrand F."/>
            <person name="Pallen M.J."/>
        </authorList>
    </citation>
    <scope>NUCLEOTIDE SEQUENCE</scope>
    <source>
        <strain evidence="2">CHK178-757</strain>
    </source>
</reference>
<accession>A0A9D1F4R0</accession>
<protein>
    <submittedName>
        <fullName evidence="2">Stage III sporulation protein AF</fullName>
    </submittedName>
</protein>
<dbReference type="Proteomes" id="UP000823927">
    <property type="component" value="Unassembled WGS sequence"/>
</dbReference>
<keyword evidence="1" id="KW-0812">Transmembrane</keyword>
<dbReference type="Pfam" id="PF09581">
    <property type="entry name" value="Spore_III_AF"/>
    <property type="match status" value="1"/>
</dbReference>
<proteinExistence type="predicted"/>
<dbReference type="InterPro" id="IPR014245">
    <property type="entry name" value="Spore_III_AF"/>
</dbReference>
<feature type="transmembrane region" description="Helical" evidence="1">
    <location>
        <begin position="33"/>
        <end position="51"/>
    </location>
</feature>
<feature type="transmembrane region" description="Helical" evidence="1">
    <location>
        <begin position="6"/>
        <end position="21"/>
    </location>
</feature>
<evidence type="ECO:0000313" key="3">
    <source>
        <dbReference type="Proteomes" id="UP000823927"/>
    </source>
</evidence>
<comment type="caution">
    <text evidence="2">The sequence shown here is derived from an EMBL/GenBank/DDBJ whole genome shotgun (WGS) entry which is preliminary data.</text>
</comment>
<keyword evidence="1" id="KW-0472">Membrane</keyword>
<evidence type="ECO:0000256" key="1">
    <source>
        <dbReference type="SAM" id="Phobius"/>
    </source>
</evidence>
<reference evidence="2" key="1">
    <citation type="submission" date="2020-10" db="EMBL/GenBank/DDBJ databases">
        <authorList>
            <person name="Gilroy R."/>
        </authorList>
    </citation>
    <scope>NUCLEOTIDE SEQUENCE</scope>
    <source>
        <strain evidence="2">CHK178-757</strain>
    </source>
</reference>
<gene>
    <name evidence="2" type="ORF">IAB46_07665</name>
</gene>
<dbReference type="AlphaFoldDB" id="A0A9D1F4R0"/>
<evidence type="ECO:0000313" key="2">
    <source>
        <dbReference type="EMBL" id="HIS47419.1"/>
    </source>
</evidence>
<keyword evidence="1" id="KW-1133">Transmembrane helix</keyword>